<dbReference type="InterPro" id="IPR011877">
    <property type="entry name" value="Ribokinase"/>
</dbReference>
<comment type="function">
    <text evidence="12">Catalyzes the phosphorylation of ribose at O-5 in a reaction requiring ATP and magnesium. The resulting D-ribose-5-phosphate can then be used either for sythesis of nucleotides, histidine, and tryptophan, or as a component of the pentose phosphate pathway.</text>
</comment>
<dbReference type="InterPro" id="IPR011611">
    <property type="entry name" value="PfkB_dom"/>
</dbReference>
<feature type="binding site" evidence="12">
    <location>
        <position position="243"/>
    </location>
    <ligand>
        <name>K(+)</name>
        <dbReference type="ChEBI" id="CHEBI:29103"/>
    </ligand>
</feature>
<protein>
    <recommendedName>
        <fullName evidence="3 12">Ribokinase</fullName>
        <shortName evidence="12">RK</shortName>
        <ecNumber evidence="2 12">2.7.1.15</ecNumber>
    </recommendedName>
</protein>
<dbReference type="OrthoDB" id="9775849at2"/>
<evidence type="ECO:0000256" key="8">
    <source>
        <dbReference type="ARBA" id="ARBA00022840"/>
    </source>
</evidence>
<name>A0A4Q8LDW7_9GAMM</name>
<comment type="subunit">
    <text evidence="12">Homodimer.</text>
</comment>
<keyword evidence="11 12" id="KW-0119">Carbohydrate metabolism</keyword>
<dbReference type="UniPathway" id="UPA00916">
    <property type="reaction ID" value="UER00889"/>
</dbReference>
<dbReference type="GO" id="GO:0019303">
    <property type="term" value="P:D-ribose catabolic process"/>
    <property type="evidence" value="ECO:0007669"/>
    <property type="project" value="UniProtKB-UniRule"/>
</dbReference>
<keyword evidence="10 12" id="KW-0630">Potassium</keyword>
<comment type="caution">
    <text evidence="12">Lacks conserved residue(s) required for the propagation of feature annotation.</text>
</comment>
<feature type="active site" description="Proton acceptor" evidence="12">
    <location>
        <position position="247"/>
    </location>
</feature>
<reference evidence="14 15" key="1">
    <citation type="submission" date="2019-02" db="EMBL/GenBank/DDBJ databases">
        <title>WGS of Pseudoxanthomonas species novum from clinical isolates.</title>
        <authorList>
            <person name="Bernier A.-M."/>
            <person name="Bernard K."/>
            <person name="Vachon A."/>
        </authorList>
    </citation>
    <scope>NUCLEOTIDE SEQUENCE [LARGE SCALE GENOMIC DNA]</scope>
    <source>
        <strain evidence="14 15">NML171200</strain>
    </source>
</reference>
<comment type="pathway">
    <text evidence="12">Carbohydrate metabolism; D-ribose degradation; D-ribose 5-phosphate from beta-D-ribopyranose: step 2/2.</text>
</comment>
<dbReference type="RefSeq" id="WP_130550772.1">
    <property type="nucleotide sequence ID" value="NZ_SHMC01000002.1"/>
</dbReference>
<keyword evidence="8 12" id="KW-0067">ATP-binding</keyword>
<accession>A0A4Q8LDW7</accession>
<dbReference type="CDD" id="cd01174">
    <property type="entry name" value="ribokinase"/>
    <property type="match status" value="1"/>
</dbReference>
<evidence type="ECO:0000256" key="1">
    <source>
        <dbReference type="ARBA" id="ARBA00005380"/>
    </source>
</evidence>
<dbReference type="PANTHER" id="PTHR10584:SF166">
    <property type="entry name" value="RIBOKINASE"/>
    <property type="match status" value="1"/>
</dbReference>
<keyword evidence="6 12" id="KW-0547">Nucleotide-binding</keyword>
<evidence type="ECO:0000259" key="13">
    <source>
        <dbReference type="Pfam" id="PF00294"/>
    </source>
</evidence>
<feature type="binding site" evidence="12">
    <location>
        <position position="241"/>
    </location>
    <ligand>
        <name>K(+)</name>
        <dbReference type="ChEBI" id="CHEBI:29103"/>
    </ligand>
</feature>
<keyword evidence="5 12" id="KW-0479">Metal-binding</keyword>
<keyword evidence="4 12" id="KW-0808">Transferase</keyword>
<comment type="activity regulation">
    <text evidence="12">Activated by a monovalent cation that binds near, but not in, the active site. The most likely occupant of the site in vivo is potassium. Ion binding induces a conformational change that may alter substrate affinity.</text>
</comment>
<comment type="similarity">
    <text evidence="1">Belongs to the carbohydrate kinase pfkB family.</text>
</comment>
<dbReference type="Pfam" id="PF00294">
    <property type="entry name" value="PfkB"/>
    <property type="match status" value="1"/>
</dbReference>
<evidence type="ECO:0000256" key="2">
    <source>
        <dbReference type="ARBA" id="ARBA00012035"/>
    </source>
</evidence>
<feature type="binding site" evidence="12">
    <location>
        <position position="277"/>
    </location>
    <ligand>
        <name>K(+)</name>
        <dbReference type="ChEBI" id="CHEBI:29103"/>
    </ligand>
</feature>
<feature type="binding site" evidence="12">
    <location>
        <position position="247"/>
    </location>
    <ligand>
        <name>substrate</name>
    </ligand>
</feature>
<feature type="binding site" evidence="12">
    <location>
        <position position="280"/>
    </location>
    <ligand>
        <name>K(+)</name>
        <dbReference type="ChEBI" id="CHEBI:29103"/>
    </ligand>
</feature>
<dbReference type="InterPro" id="IPR002139">
    <property type="entry name" value="Ribo/fructo_kinase"/>
</dbReference>
<evidence type="ECO:0000256" key="12">
    <source>
        <dbReference type="HAMAP-Rule" id="MF_01987"/>
    </source>
</evidence>
<evidence type="ECO:0000256" key="5">
    <source>
        <dbReference type="ARBA" id="ARBA00022723"/>
    </source>
</evidence>
<dbReference type="Gene3D" id="3.40.1190.20">
    <property type="match status" value="1"/>
</dbReference>
<evidence type="ECO:0000256" key="7">
    <source>
        <dbReference type="ARBA" id="ARBA00022777"/>
    </source>
</evidence>
<comment type="cofactor">
    <cofactor evidence="12">
        <name>Mg(2+)</name>
        <dbReference type="ChEBI" id="CHEBI:18420"/>
    </cofactor>
    <text evidence="12">Requires a divalent cation, most likely magnesium in vivo, as an electrophilic catalyst to aid phosphoryl group transfer. It is the chelate of the metal and the nucleotide that is the actual substrate.</text>
</comment>
<keyword evidence="12" id="KW-0963">Cytoplasm</keyword>
<comment type="subcellular location">
    <subcellularLocation>
        <location evidence="12">Cytoplasm</location>
    </subcellularLocation>
</comment>
<comment type="caution">
    <text evidence="14">The sequence shown here is derived from an EMBL/GenBank/DDBJ whole genome shotgun (WGS) entry which is preliminary data.</text>
</comment>
<gene>
    <name evidence="12" type="primary">rbsK</name>
    <name evidence="14" type="ORF">EA660_06825</name>
</gene>
<proteinExistence type="inferred from homology"/>
<sequence>MSPVVLVAGSANLDFVVQADHVPAPGETVLGQDLQTFPGGKGANQAVACARAGGVRTRMLLALGEDGFAVPVRAALEQAGVALHVVPARDRATGTALVCLAGDGENAIIVAPGANHALTRDDLPPLADVDFLLMQLEVPPAAVCGWAEAAHAAGVRVVLNAAPACALPDDLLRRLDVLVVNEGELDLLAGHAGVRADAPTADKLAALPVACVVVTLGARGCYAWSGGRVALQPAFAVQAVDTTGAGDAFCGALTAALAGGATLAAALRRACAVSALACTRVGAQSGVPSCAEVEAFLHAAPPVAASAVSALADYAGLAHCSLLEPTC</sequence>
<dbReference type="EMBL" id="SHMC01000002">
    <property type="protein sequence ID" value="TAA26921.1"/>
    <property type="molecule type" value="Genomic_DNA"/>
</dbReference>
<keyword evidence="7 12" id="KW-0418">Kinase</keyword>
<comment type="catalytic activity">
    <reaction evidence="12">
        <text>D-ribose + ATP = D-ribose 5-phosphate + ADP + H(+)</text>
        <dbReference type="Rhea" id="RHEA:13697"/>
        <dbReference type="ChEBI" id="CHEBI:15378"/>
        <dbReference type="ChEBI" id="CHEBI:30616"/>
        <dbReference type="ChEBI" id="CHEBI:47013"/>
        <dbReference type="ChEBI" id="CHEBI:78346"/>
        <dbReference type="ChEBI" id="CHEBI:456216"/>
        <dbReference type="EC" id="2.7.1.15"/>
    </reaction>
</comment>
<keyword evidence="9 12" id="KW-0460">Magnesium</keyword>
<evidence type="ECO:0000256" key="11">
    <source>
        <dbReference type="ARBA" id="ARBA00023277"/>
    </source>
</evidence>
<dbReference type="PANTHER" id="PTHR10584">
    <property type="entry name" value="SUGAR KINASE"/>
    <property type="match status" value="1"/>
</dbReference>
<feature type="binding site" evidence="12">
    <location>
        <begin position="215"/>
        <end position="220"/>
    </location>
    <ligand>
        <name>ATP</name>
        <dbReference type="ChEBI" id="CHEBI:30616"/>
    </ligand>
</feature>
<dbReference type="Proteomes" id="UP000292627">
    <property type="component" value="Unassembled WGS sequence"/>
</dbReference>
<dbReference type="GO" id="GO:0005829">
    <property type="term" value="C:cytosol"/>
    <property type="evidence" value="ECO:0007669"/>
    <property type="project" value="TreeGrafter"/>
</dbReference>
<feature type="binding site" evidence="12">
    <location>
        <begin position="40"/>
        <end position="44"/>
    </location>
    <ligand>
        <name>substrate</name>
    </ligand>
</feature>
<feature type="binding site" evidence="12">
    <location>
        <begin position="12"/>
        <end position="14"/>
    </location>
    <ligand>
        <name>substrate</name>
    </ligand>
</feature>
<evidence type="ECO:0000313" key="14">
    <source>
        <dbReference type="EMBL" id="TAA26921.1"/>
    </source>
</evidence>
<comment type="similarity">
    <text evidence="12">Belongs to the carbohydrate kinase PfkB family. Ribokinase subfamily.</text>
</comment>
<dbReference type="InterPro" id="IPR029056">
    <property type="entry name" value="Ribokinase-like"/>
</dbReference>
<evidence type="ECO:0000256" key="10">
    <source>
        <dbReference type="ARBA" id="ARBA00022958"/>
    </source>
</evidence>
<dbReference type="AlphaFoldDB" id="A0A4Q8LDW7"/>
<dbReference type="PROSITE" id="PS00584">
    <property type="entry name" value="PFKB_KINASES_2"/>
    <property type="match status" value="1"/>
</dbReference>
<dbReference type="InterPro" id="IPR002173">
    <property type="entry name" value="Carboh/pur_kinase_PfkB_CS"/>
</dbReference>
<dbReference type="SUPFAM" id="SSF53613">
    <property type="entry name" value="Ribokinase-like"/>
    <property type="match status" value="1"/>
</dbReference>
<organism evidence="14 15">
    <name type="scientific">Pseudoxanthomonas winnipegensis</name>
    <dbReference type="NCBI Taxonomy" id="2480810"/>
    <lineage>
        <taxon>Bacteria</taxon>
        <taxon>Pseudomonadati</taxon>
        <taxon>Pseudomonadota</taxon>
        <taxon>Gammaproteobacteria</taxon>
        <taxon>Lysobacterales</taxon>
        <taxon>Lysobacteraceae</taxon>
        <taxon>Pseudoxanthomonas</taxon>
    </lineage>
</organism>
<evidence type="ECO:0000256" key="3">
    <source>
        <dbReference type="ARBA" id="ARBA00016943"/>
    </source>
</evidence>
<dbReference type="EC" id="2.7.1.15" evidence="2 12"/>
<dbReference type="PRINTS" id="PR00990">
    <property type="entry name" value="RIBOKINASE"/>
</dbReference>
<evidence type="ECO:0000256" key="4">
    <source>
        <dbReference type="ARBA" id="ARBA00022679"/>
    </source>
</evidence>
<dbReference type="GO" id="GO:0005524">
    <property type="term" value="F:ATP binding"/>
    <property type="evidence" value="ECO:0007669"/>
    <property type="project" value="UniProtKB-UniRule"/>
</dbReference>
<dbReference type="HAMAP" id="MF_01987">
    <property type="entry name" value="Ribokinase"/>
    <property type="match status" value="1"/>
</dbReference>
<evidence type="ECO:0000313" key="15">
    <source>
        <dbReference type="Proteomes" id="UP000292627"/>
    </source>
</evidence>
<evidence type="ECO:0000256" key="6">
    <source>
        <dbReference type="ARBA" id="ARBA00022741"/>
    </source>
</evidence>
<feature type="binding site" evidence="12">
    <location>
        <position position="137"/>
    </location>
    <ligand>
        <name>substrate</name>
    </ligand>
</feature>
<dbReference type="GO" id="GO:0004747">
    <property type="term" value="F:ribokinase activity"/>
    <property type="evidence" value="ECO:0007669"/>
    <property type="project" value="UniProtKB-UniRule"/>
</dbReference>
<feature type="binding site" evidence="12">
    <location>
        <position position="282"/>
    </location>
    <ligand>
        <name>K(+)</name>
        <dbReference type="ChEBI" id="CHEBI:29103"/>
    </ligand>
</feature>
<feature type="binding site" evidence="12">
    <location>
        <begin position="246"/>
        <end position="247"/>
    </location>
    <ligand>
        <name>ATP</name>
        <dbReference type="ChEBI" id="CHEBI:30616"/>
    </ligand>
</feature>
<dbReference type="GO" id="GO:0046872">
    <property type="term" value="F:metal ion binding"/>
    <property type="evidence" value="ECO:0007669"/>
    <property type="project" value="UniProtKB-KW"/>
</dbReference>
<feature type="binding site" evidence="12">
    <location>
        <position position="181"/>
    </location>
    <ligand>
        <name>ATP</name>
        <dbReference type="ChEBI" id="CHEBI:30616"/>
    </ligand>
</feature>
<feature type="domain" description="Carbohydrate kinase PfkB" evidence="13">
    <location>
        <begin position="5"/>
        <end position="289"/>
    </location>
</feature>
<evidence type="ECO:0000256" key="9">
    <source>
        <dbReference type="ARBA" id="ARBA00022842"/>
    </source>
</evidence>